<dbReference type="InterPro" id="IPR027417">
    <property type="entry name" value="P-loop_NTPase"/>
</dbReference>
<evidence type="ECO:0000256" key="2">
    <source>
        <dbReference type="ARBA" id="ARBA00022562"/>
    </source>
</evidence>
<gene>
    <name evidence="8" type="primary">NS1</name>
</gene>
<name>A0A7M4CBH8_9VIRU</name>
<dbReference type="EMBL" id="MT733015">
    <property type="protein sequence ID" value="QOD39456.1"/>
    <property type="molecule type" value="Genomic_DNA"/>
</dbReference>
<feature type="compositionally biased region" description="Basic and acidic residues" evidence="6">
    <location>
        <begin position="1"/>
        <end position="10"/>
    </location>
</feature>
<evidence type="ECO:0000256" key="4">
    <source>
        <dbReference type="ARBA" id="ARBA00022741"/>
    </source>
</evidence>
<dbReference type="PROSITE" id="PS51206">
    <property type="entry name" value="SF3_HELICASE_1"/>
    <property type="match status" value="1"/>
</dbReference>
<dbReference type="InterPro" id="IPR001257">
    <property type="entry name" value="Parvovirus_NS1_helicase"/>
</dbReference>
<dbReference type="GO" id="GO:0042025">
    <property type="term" value="C:host cell nucleus"/>
    <property type="evidence" value="ECO:0007669"/>
    <property type="project" value="UniProtKB-SubCell"/>
</dbReference>
<organism evidence="8">
    <name type="scientific">uncultured densovirus</name>
    <dbReference type="NCBI Taxonomy" id="748192"/>
    <lineage>
        <taxon>Viruses</taxon>
        <taxon>Monodnaviria</taxon>
        <taxon>Shotokuvirae</taxon>
        <taxon>Cossaviricota</taxon>
        <taxon>Quintoviricetes</taxon>
        <taxon>Piccovirales</taxon>
        <taxon>Parvoviridae</taxon>
        <taxon>Densovirinae</taxon>
        <taxon>environmental samples</taxon>
    </lineage>
</organism>
<sequence>MKDVEEKGDCRAVGVGGGGGEEPAGEVGEEGHLVCSGSTHDPAESTTTEPGTSGVSAGAGVHVGGGIGAAGRDRELPTWLSKSSADLEQQYWKGFEERADRIFGELQRSDGELVRDVFRFENTRELEDFLRCIQTDANYRRGLLQVCGEATHVHVVHDCAYGNGTCRCNWYKKAKTYGAHDRRDRRANRRNSCRSRTRADVQSLLFYYCSKGRSILYQKIGGTVVRIPSEGYNLSTSRLTSVLETIGEMAKQIPRARDKLQSWGPDLDDDEPVERDTVELPRRKRRKVGAQERIQIMTVELLESNPIVPPEAIVKTKAWRDTPELKFKNMSDKEIKAAVSMFKDQLTTYSMADYQEMYNKENCMPRFSCGAVPFDTYYYNVANSLEMMDKLVEFQCGEDDDAKLEFIMTLYDVLERRVPKLNCIVIHSPPSAGKNFFFDAVRDYYINCGHLNNANRYNNFPFQDAEGRRIVMWNEPNYSPDFLEPIKEILGGDSTSVNVKYQHDTPVYRTPVIVLTNNVVSFMTHHAFVDRVRVFRWRAAPWLKDYDKKPNPLAVPLFFAKYGLGK</sequence>
<keyword evidence="2" id="KW-1048">Host nucleus</keyword>
<evidence type="ECO:0000313" key="8">
    <source>
        <dbReference type="EMBL" id="QOD39456.1"/>
    </source>
</evidence>
<accession>A0A7M4CBH8</accession>
<dbReference type="InterPro" id="IPR014015">
    <property type="entry name" value="Helicase_SF3_DNA-vir"/>
</dbReference>
<dbReference type="SUPFAM" id="SSF52540">
    <property type="entry name" value="P-loop containing nucleoside triphosphate hydrolases"/>
    <property type="match status" value="1"/>
</dbReference>
<evidence type="ECO:0000256" key="1">
    <source>
        <dbReference type="ARBA" id="ARBA00004147"/>
    </source>
</evidence>
<reference evidence="8" key="1">
    <citation type="submission" date="2020-07" db="EMBL/GenBank/DDBJ databases">
        <title>Diversity of sea star-associated densoviruses and transcribed endogenized viral elements of densovirus origin.</title>
        <authorList>
            <person name="Jackson E.W."/>
            <person name="Hewson I."/>
        </authorList>
    </citation>
    <scope>NUCLEOTIDE SEQUENCE</scope>
</reference>
<comment type="subcellular location">
    <subcellularLocation>
        <location evidence="1">Host nucleus</location>
    </subcellularLocation>
</comment>
<dbReference type="GO" id="GO:0019079">
    <property type="term" value="P:viral genome replication"/>
    <property type="evidence" value="ECO:0007669"/>
    <property type="project" value="InterPro"/>
</dbReference>
<feature type="compositionally biased region" description="Polar residues" evidence="6">
    <location>
        <begin position="36"/>
        <end position="50"/>
    </location>
</feature>
<keyword evidence="4" id="KW-0547">Nucleotide-binding</keyword>
<feature type="compositionally biased region" description="Low complexity" evidence="6">
    <location>
        <begin position="51"/>
        <end position="60"/>
    </location>
</feature>
<dbReference type="GO" id="GO:0006260">
    <property type="term" value="P:DNA replication"/>
    <property type="evidence" value="ECO:0007669"/>
    <property type="project" value="UniProtKB-KW"/>
</dbReference>
<dbReference type="Gene3D" id="3.40.50.300">
    <property type="entry name" value="P-loop containing nucleotide triphosphate hydrolases"/>
    <property type="match status" value="1"/>
</dbReference>
<evidence type="ECO:0000256" key="6">
    <source>
        <dbReference type="SAM" id="MobiDB-lite"/>
    </source>
</evidence>
<dbReference type="GO" id="GO:0005524">
    <property type="term" value="F:ATP binding"/>
    <property type="evidence" value="ECO:0007669"/>
    <property type="project" value="UniProtKB-KW"/>
</dbReference>
<evidence type="ECO:0000256" key="5">
    <source>
        <dbReference type="ARBA" id="ARBA00022840"/>
    </source>
</evidence>
<keyword evidence="5" id="KW-0067">ATP-binding</keyword>
<evidence type="ECO:0000256" key="3">
    <source>
        <dbReference type="ARBA" id="ARBA00022705"/>
    </source>
</evidence>
<evidence type="ECO:0000259" key="7">
    <source>
        <dbReference type="PROSITE" id="PS51206"/>
    </source>
</evidence>
<keyword evidence="3" id="KW-0235">DNA replication</keyword>
<proteinExistence type="predicted"/>
<dbReference type="Pfam" id="PF01057">
    <property type="entry name" value="Parvo_NS1"/>
    <property type="match status" value="1"/>
</dbReference>
<feature type="domain" description="SF3 helicase" evidence="7">
    <location>
        <begin position="405"/>
        <end position="550"/>
    </location>
</feature>
<feature type="region of interest" description="Disordered" evidence="6">
    <location>
        <begin position="1"/>
        <end position="66"/>
    </location>
</feature>
<protein>
    <submittedName>
        <fullName evidence="8">NS1</fullName>
    </submittedName>
</protein>